<dbReference type="Gene3D" id="2.60.40.2030">
    <property type="match status" value="1"/>
</dbReference>
<keyword evidence="3" id="KW-0732">Signal</keyword>
<dbReference type="InterPro" id="IPR018511">
    <property type="entry name" value="Hemolysin-typ_Ca-bd_CS"/>
</dbReference>
<organism evidence="7 8">
    <name type="scientific">Thermocoleostomius sinensis A174</name>
    <dbReference type="NCBI Taxonomy" id="2016057"/>
    <lineage>
        <taxon>Bacteria</taxon>
        <taxon>Bacillati</taxon>
        <taxon>Cyanobacteriota</taxon>
        <taxon>Cyanophyceae</taxon>
        <taxon>Oculatellales</taxon>
        <taxon>Oculatellaceae</taxon>
        <taxon>Thermocoleostomius</taxon>
    </lineage>
</organism>
<dbReference type="InterPro" id="IPR050557">
    <property type="entry name" value="RTX_toxin/Mannuronan_C5-epim"/>
</dbReference>
<dbReference type="EMBL" id="CP113797">
    <property type="protein sequence ID" value="WAL58155.1"/>
    <property type="molecule type" value="Genomic_DNA"/>
</dbReference>
<keyword evidence="4" id="KW-0677">Repeat</keyword>
<dbReference type="GO" id="GO:0007154">
    <property type="term" value="P:cell communication"/>
    <property type="evidence" value="ECO:0007669"/>
    <property type="project" value="InterPro"/>
</dbReference>
<evidence type="ECO:0000259" key="6">
    <source>
        <dbReference type="SMART" id="SM00237"/>
    </source>
</evidence>
<proteinExistence type="predicted"/>
<name>A0A9E8ZBD5_9CYAN</name>
<dbReference type="SUPFAM" id="SSF141072">
    <property type="entry name" value="CalX-like"/>
    <property type="match status" value="1"/>
</dbReference>
<evidence type="ECO:0000256" key="1">
    <source>
        <dbReference type="ARBA" id="ARBA00004613"/>
    </source>
</evidence>
<sequence length="588" mass="61913">MLPSDNTIAQTSVSDSLSSLASLQHSIVGLDAGLAQFLTGISNRTSQLPNQTNGLNLTGNRQNNVLRGRDGNDRIRGRSGNDRLFGFAGDDRLYGDRGDDQLMGGVGNDQLVGGRGNNKLHGQAGNDTLLGSRGNDRLLGGLGDDFLVGNGGRDSLTGGSGRDQFVLASQWSSSSLATATVITDFTDGQDVLRLSGLTFEQLRISRGTGDQAGNVVIQDRTTGKFLAILNNLRLDTPNLTIDRSDVMIPPTPSPNPVPSPTPTPTATVFSFSRNAYQVNEADGTVTITVTRSNGTGSASVSYSTSDQTAIAGHDYAATNGTLIFANGETSKSFTLSVLQDRKFESPETVRLILSHPTNGAVLGTQAQSQLTIVDDDATETTLSSKALNRATSGNTTIYTGYNQVTVGNDTGNQDPWVASFTNGVLNWYRDDYETTADDGRGTHVLWESSTNTLYAAFTATGTQGTPDQDYRRFATYGWLRSYSDYSPGGGGGGKVAILARLDPANGNVIAASFLTALNGTKTNSVSVKGLSLSGNNLVVQADSAFAPRKADRTAMSPIAGAVRTSPNYTVVFASDLRSVLSATSTNYA</sequence>
<dbReference type="Proteomes" id="UP001163152">
    <property type="component" value="Chromosome"/>
</dbReference>
<dbReference type="InterPro" id="IPR001343">
    <property type="entry name" value="Hemolysn_Ca-bd"/>
</dbReference>
<dbReference type="PANTHER" id="PTHR38340:SF1">
    <property type="entry name" value="S-LAYER PROTEIN"/>
    <property type="match status" value="1"/>
</dbReference>
<dbReference type="InterPro" id="IPR038081">
    <property type="entry name" value="CalX-like_sf"/>
</dbReference>
<reference evidence="7" key="1">
    <citation type="submission" date="2022-12" db="EMBL/GenBank/DDBJ databases">
        <title>Polyphasic identification of a Novel Hot-Spring Cyanobacterium Ocullathermofonsia sinensis gen nov. sp. nov. and Genomic Insights on its Adaptations to the Thermal Habitat.</title>
        <authorList>
            <person name="Daroch M."/>
            <person name="Tang J."/>
            <person name="Jiang Y."/>
        </authorList>
    </citation>
    <scope>NUCLEOTIDE SEQUENCE</scope>
    <source>
        <strain evidence="7">PKUAC-SCTA174</strain>
    </source>
</reference>
<keyword evidence="2" id="KW-0964">Secreted</keyword>
<dbReference type="RefSeq" id="WP_268607552.1">
    <property type="nucleotide sequence ID" value="NZ_CP113797.1"/>
</dbReference>
<dbReference type="Pfam" id="PF03160">
    <property type="entry name" value="Calx-beta"/>
    <property type="match status" value="1"/>
</dbReference>
<dbReference type="GO" id="GO:0005615">
    <property type="term" value="C:extracellular space"/>
    <property type="evidence" value="ECO:0007669"/>
    <property type="project" value="InterPro"/>
</dbReference>
<evidence type="ECO:0000256" key="2">
    <source>
        <dbReference type="ARBA" id="ARBA00022525"/>
    </source>
</evidence>
<accession>A0A9E8ZBD5</accession>
<dbReference type="InterPro" id="IPR003644">
    <property type="entry name" value="Calx_beta"/>
</dbReference>
<dbReference type="PROSITE" id="PS00330">
    <property type="entry name" value="HEMOLYSIN_CALCIUM"/>
    <property type="match status" value="2"/>
</dbReference>
<dbReference type="PANTHER" id="PTHR38340">
    <property type="entry name" value="S-LAYER PROTEIN"/>
    <property type="match status" value="1"/>
</dbReference>
<evidence type="ECO:0000313" key="8">
    <source>
        <dbReference type="Proteomes" id="UP001163152"/>
    </source>
</evidence>
<evidence type="ECO:0000256" key="5">
    <source>
        <dbReference type="ARBA" id="ARBA00022837"/>
    </source>
</evidence>
<gene>
    <name evidence="7" type="ORF">OXH18_13235</name>
</gene>
<dbReference type="AlphaFoldDB" id="A0A9E8ZBD5"/>
<dbReference type="SUPFAM" id="SSF51120">
    <property type="entry name" value="beta-Roll"/>
    <property type="match status" value="2"/>
</dbReference>
<dbReference type="InterPro" id="IPR011049">
    <property type="entry name" value="Serralysin-like_metalloprot_C"/>
</dbReference>
<protein>
    <recommendedName>
        <fullName evidence="6">Calx-beta domain-containing protein</fullName>
    </recommendedName>
</protein>
<feature type="domain" description="Calx-beta" evidence="6">
    <location>
        <begin position="244"/>
        <end position="354"/>
    </location>
</feature>
<dbReference type="Pfam" id="PF00353">
    <property type="entry name" value="HemolysinCabind"/>
    <property type="match status" value="2"/>
</dbReference>
<dbReference type="KEGG" id="tsin:OXH18_13235"/>
<dbReference type="GO" id="GO:0016020">
    <property type="term" value="C:membrane"/>
    <property type="evidence" value="ECO:0007669"/>
    <property type="project" value="InterPro"/>
</dbReference>
<dbReference type="Gene3D" id="2.150.10.10">
    <property type="entry name" value="Serralysin-like metalloprotease, C-terminal"/>
    <property type="match status" value="2"/>
</dbReference>
<comment type="subcellular location">
    <subcellularLocation>
        <location evidence="1">Secreted</location>
    </subcellularLocation>
</comment>
<keyword evidence="8" id="KW-1185">Reference proteome</keyword>
<dbReference type="GO" id="GO:0005509">
    <property type="term" value="F:calcium ion binding"/>
    <property type="evidence" value="ECO:0007669"/>
    <property type="project" value="InterPro"/>
</dbReference>
<evidence type="ECO:0000256" key="4">
    <source>
        <dbReference type="ARBA" id="ARBA00022737"/>
    </source>
</evidence>
<dbReference type="PRINTS" id="PR00313">
    <property type="entry name" value="CABNDNGRPT"/>
</dbReference>
<keyword evidence="5" id="KW-0106">Calcium</keyword>
<evidence type="ECO:0000256" key="3">
    <source>
        <dbReference type="ARBA" id="ARBA00022729"/>
    </source>
</evidence>
<dbReference type="SMART" id="SM00237">
    <property type="entry name" value="Calx_beta"/>
    <property type="match status" value="1"/>
</dbReference>
<evidence type="ECO:0000313" key="7">
    <source>
        <dbReference type="EMBL" id="WAL58155.1"/>
    </source>
</evidence>